<accession>A0A833R0C6</accession>
<keyword evidence="4" id="KW-0963">Cytoplasm</keyword>
<dbReference type="PANTHER" id="PTHR31283">
    <property type="entry name" value="EKC/KEOPS COMPLEX SUBUNIT PCC1 FAMILY MEMBER"/>
    <property type="match status" value="1"/>
</dbReference>
<proteinExistence type="inferred from homology"/>
<evidence type="ECO:0000256" key="4">
    <source>
        <dbReference type="ARBA" id="ARBA00022490"/>
    </source>
</evidence>
<gene>
    <name evidence="7" type="ORF">FCM35_KLT07782</name>
</gene>
<comment type="subcellular location">
    <subcellularLocation>
        <location evidence="2">Cytoplasm</location>
    </subcellularLocation>
    <subcellularLocation>
        <location evidence="1">Nucleus</location>
    </subcellularLocation>
</comment>
<reference evidence="7" key="1">
    <citation type="submission" date="2020-01" db="EMBL/GenBank/DDBJ databases">
        <title>Genome sequence of Kobresia littledalei, the first chromosome-level genome in the family Cyperaceae.</title>
        <authorList>
            <person name="Qu G."/>
        </authorList>
    </citation>
    <scope>NUCLEOTIDE SEQUENCE</scope>
    <source>
        <strain evidence="7">C.B.Clarke</strain>
        <tissue evidence="7">Leaf</tissue>
    </source>
</reference>
<keyword evidence="5" id="KW-0819">tRNA processing</keyword>
<dbReference type="InterPro" id="IPR015419">
    <property type="entry name" value="CTAG/Pcc1"/>
</dbReference>
<keyword evidence="6" id="KW-0539">Nucleus</keyword>
<evidence type="ECO:0000256" key="3">
    <source>
        <dbReference type="ARBA" id="ARBA00007073"/>
    </source>
</evidence>
<sequence length="92" mass="10350">MDVAPSNWDFSCDFEINFGSSENASIAYSVLSVDKELQPDKVRREMSVSDGKIFVHFEAVEARFLRASFSSLVDNMVLATQFIEEYGGNNEN</sequence>
<organism evidence="7 8">
    <name type="scientific">Carex littledalei</name>
    <dbReference type="NCBI Taxonomy" id="544730"/>
    <lineage>
        <taxon>Eukaryota</taxon>
        <taxon>Viridiplantae</taxon>
        <taxon>Streptophyta</taxon>
        <taxon>Embryophyta</taxon>
        <taxon>Tracheophyta</taxon>
        <taxon>Spermatophyta</taxon>
        <taxon>Magnoliopsida</taxon>
        <taxon>Liliopsida</taxon>
        <taxon>Poales</taxon>
        <taxon>Cyperaceae</taxon>
        <taxon>Cyperoideae</taxon>
        <taxon>Cariceae</taxon>
        <taxon>Carex</taxon>
        <taxon>Carex subgen. Euthyceras</taxon>
    </lineage>
</organism>
<dbReference type="GO" id="GO:0005634">
    <property type="term" value="C:nucleus"/>
    <property type="evidence" value="ECO:0007669"/>
    <property type="project" value="UniProtKB-SubCell"/>
</dbReference>
<comment type="similarity">
    <text evidence="3">Belongs to the CTAG/PCC1 family.</text>
</comment>
<name>A0A833R0C6_9POAL</name>
<evidence type="ECO:0000313" key="7">
    <source>
        <dbReference type="EMBL" id="KAF3327664.1"/>
    </source>
</evidence>
<dbReference type="GO" id="GO:0008033">
    <property type="term" value="P:tRNA processing"/>
    <property type="evidence" value="ECO:0007669"/>
    <property type="project" value="UniProtKB-KW"/>
</dbReference>
<dbReference type="GO" id="GO:0070525">
    <property type="term" value="P:tRNA threonylcarbamoyladenosine metabolic process"/>
    <property type="evidence" value="ECO:0007669"/>
    <property type="project" value="TreeGrafter"/>
</dbReference>
<evidence type="ECO:0000256" key="6">
    <source>
        <dbReference type="ARBA" id="ARBA00023242"/>
    </source>
</evidence>
<dbReference type="EMBL" id="SWLB01000017">
    <property type="protein sequence ID" value="KAF3327664.1"/>
    <property type="molecule type" value="Genomic_DNA"/>
</dbReference>
<dbReference type="GO" id="GO:0000408">
    <property type="term" value="C:EKC/KEOPS complex"/>
    <property type="evidence" value="ECO:0007669"/>
    <property type="project" value="TreeGrafter"/>
</dbReference>
<dbReference type="PANTHER" id="PTHR31283:SF5">
    <property type="entry name" value="EKC_KEOPS COMPLEX SUBUNIT LAGE3"/>
    <property type="match status" value="1"/>
</dbReference>
<dbReference type="Pfam" id="PF09341">
    <property type="entry name" value="Pcc1"/>
    <property type="match status" value="1"/>
</dbReference>
<protein>
    <submittedName>
        <fullName evidence="7">Transcription factor Pcc1</fullName>
    </submittedName>
</protein>
<keyword evidence="8" id="KW-1185">Reference proteome</keyword>
<dbReference type="Gene3D" id="3.30.310.50">
    <property type="entry name" value="Alpha-D-phosphohexomutase, C-terminal domain"/>
    <property type="match status" value="1"/>
</dbReference>
<dbReference type="Proteomes" id="UP000623129">
    <property type="component" value="Unassembled WGS sequence"/>
</dbReference>
<comment type="caution">
    <text evidence="7">The sequence shown here is derived from an EMBL/GenBank/DDBJ whole genome shotgun (WGS) entry which is preliminary data.</text>
</comment>
<dbReference type="AlphaFoldDB" id="A0A833R0C6"/>
<evidence type="ECO:0000256" key="2">
    <source>
        <dbReference type="ARBA" id="ARBA00004496"/>
    </source>
</evidence>
<dbReference type="OrthoDB" id="10025739at2759"/>
<dbReference type="FunFam" id="3.30.310.50:FF:000005">
    <property type="entry name" value="L antigen family member 3"/>
    <property type="match status" value="1"/>
</dbReference>
<evidence type="ECO:0000256" key="5">
    <source>
        <dbReference type="ARBA" id="ARBA00022694"/>
    </source>
</evidence>
<evidence type="ECO:0000256" key="1">
    <source>
        <dbReference type="ARBA" id="ARBA00004123"/>
    </source>
</evidence>
<evidence type="ECO:0000313" key="8">
    <source>
        <dbReference type="Proteomes" id="UP000623129"/>
    </source>
</evidence>
<dbReference type="GO" id="GO:0005737">
    <property type="term" value="C:cytoplasm"/>
    <property type="evidence" value="ECO:0007669"/>
    <property type="project" value="UniProtKB-SubCell"/>
</dbReference>